<keyword evidence="1" id="KW-0732">Signal</keyword>
<accession>A0A0P8WKR2</accession>
<dbReference type="OrthoDB" id="9969273at2"/>
<evidence type="ECO:0000256" key="1">
    <source>
        <dbReference type="SAM" id="SignalP"/>
    </source>
</evidence>
<gene>
    <name evidence="2" type="ORF">OXPF_37020</name>
</gene>
<reference evidence="2 3" key="1">
    <citation type="submission" date="2015-09" db="EMBL/GenBank/DDBJ databases">
        <title>Genome sequence of Oxobacter pfennigii DSM 3222.</title>
        <authorList>
            <person name="Poehlein A."/>
            <person name="Bengelsdorf F.R."/>
            <person name="Schiel-Bengelsdorf B."/>
            <person name="Duerre P."/>
            <person name="Daniel R."/>
        </authorList>
    </citation>
    <scope>NUCLEOTIDE SEQUENCE [LARGE SCALE GENOMIC DNA]</scope>
    <source>
        <strain evidence="2 3">DSM 3222</strain>
    </source>
</reference>
<organism evidence="2 3">
    <name type="scientific">Oxobacter pfennigii</name>
    <dbReference type="NCBI Taxonomy" id="36849"/>
    <lineage>
        <taxon>Bacteria</taxon>
        <taxon>Bacillati</taxon>
        <taxon>Bacillota</taxon>
        <taxon>Clostridia</taxon>
        <taxon>Eubacteriales</taxon>
        <taxon>Clostridiaceae</taxon>
        <taxon>Oxobacter</taxon>
    </lineage>
</organism>
<dbReference type="Proteomes" id="UP000050326">
    <property type="component" value="Unassembled WGS sequence"/>
</dbReference>
<evidence type="ECO:0000313" key="3">
    <source>
        <dbReference type="Proteomes" id="UP000050326"/>
    </source>
</evidence>
<keyword evidence="3" id="KW-1185">Reference proteome</keyword>
<dbReference type="RefSeq" id="WP_054876664.1">
    <property type="nucleotide sequence ID" value="NZ_LKET01000051.1"/>
</dbReference>
<protein>
    <recommendedName>
        <fullName evidence="4">Lipoprotein</fullName>
    </recommendedName>
</protein>
<dbReference type="EMBL" id="LKET01000051">
    <property type="protein sequence ID" value="KPU42933.1"/>
    <property type="molecule type" value="Genomic_DNA"/>
</dbReference>
<comment type="caution">
    <text evidence="2">The sequence shown here is derived from an EMBL/GenBank/DDBJ whole genome shotgun (WGS) entry which is preliminary data.</text>
</comment>
<dbReference type="STRING" id="36849.OXPF_37020"/>
<name>A0A0P8WKR2_9CLOT</name>
<evidence type="ECO:0008006" key="4">
    <source>
        <dbReference type="Google" id="ProtNLM"/>
    </source>
</evidence>
<feature type="signal peptide" evidence="1">
    <location>
        <begin position="1"/>
        <end position="18"/>
    </location>
</feature>
<dbReference type="PROSITE" id="PS51257">
    <property type="entry name" value="PROKAR_LIPOPROTEIN"/>
    <property type="match status" value="1"/>
</dbReference>
<sequence>MKKQLIFITVVFAVLVLAGCKDSQGSEGTKNSKENQSIEAENKIGTPALTGAVTDIQGVGELVTIKEAVNKEAAAPNGDTAQYIYEVPVININKPGAQKINSMFSDLEKDMEERIGNGQNMTLFIGSKAFLNDGILSVIMEIKNPGPYGIHTVNYDIATDREIGTKELLEKYDFDPQNLIAEINRQREEEKSRPAEKRRFNGDVIDLFTYTIITNIYTLEEHNVKQQEIENKSKEEKERYVMENIGKIKAYINGGGKFVFIHRGVLEDKELVVDN</sequence>
<feature type="chain" id="PRO_5039141901" description="Lipoprotein" evidence="1">
    <location>
        <begin position="19"/>
        <end position="275"/>
    </location>
</feature>
<proteinExistence type="predicted"/>
<evidence type="ECO:0000313" key="2">
    <source>
        <dbReference type="EMBL" id="KPU42933.1"/>
    </source>
</evidence>
<dbReference type="AlphaFoldDB" id="A0A0P8WKR2"/>